<feature type="region of interest" description="Disordered" evidence="1">
    <location>
        <begin position="271"/>
        <end position="330"/>
    </location>
</feature>
<keyword evidence="2" id="KW-0812">Transmembrane</keyword>
<protein>
    <submittedName>
        <fullName evidence="4">Tetraspanin-32 isoform X1</fullName>
    </submittedName>
</protein>
<organism evidence="3 4">
    <name type="scientific">Vicugna pacos</name>
    <name type="common">Alpaca</name>
    <name type="synonym">Lama pacos</name>
    <dbReference type="NCBI Taxonomy" id="30538"/>
    <lineage>
        <taxon>Eukaryota</taxon>
        <taxon>Metazoa</taxon>
        <taxon>Chordata</taxon>
        <taxon>Craniata</taxon>
        <taxon>Vertebrata</taxon>
        <taxon>Euteleostomi</taxon>
        <taxon>Mammalia</taxon>
        <taxon>Eutheria</taxon>
        <taxon>Laurasiatheria</taxon>
        <taxon>Artiodactyla</taxon>
        <taxon>Tylopoda</taxon>
        <taxon>Camelidae</taxon>
        <taxon>Vicugna</taxon>
    </lineage>
</organism>
<keyword evidence="2" id="KW-1133">Transmembrane helix</keyword>
<gene>
    <name evidence="4" type="primary">TSPAN32</name>
</gene>
<evidence type="ECO:0000256" key="1">
    <source>
        <dbReference type="SAM" id="MobiDB-lite"/>
    </source>
</evidence>
<keyword evidence="3" id="KW-1185">Reference proteome</keyword>
<evidence type="ECO:0000313" key="4">
    <source>
        <dbReference type="RefSeq" id="XP_072826639.1"/>
    </source>
</evidence>
<feature type="region of interest" description="Disordered" evidence="1">
    <location>
        <begin position="1"/>
        <end position="137"/>
    </location>
</feature>
<reference evidence="4" key="1">
    <citation type="submission" date="2025-08" db="UniProtKB">
        <authorList>
            <consortium name="RefSeq"/>
        </authorList>
    </citation>
    <scope>IDENTIFICATION</scope>
</reference>
<dbReference type="Proteomes" id="UP001652581">
    <property type="component" value="Chromosome 10"/>
</dbReference>
<feature type="compositionally biased region" description="Pro residues" evidence="1">
    <location>
        <begin position="15"/>
        <end position="24"/>
    </location>
</feature>
<name>A0ABM5E0G7_VICPA</name>
<dbReference type="RefSeq" id="XP_072826639.1">
    <property type="nucleotide sequence ID" value="XM_072970538.1"/>
</dbReference>
<evidence type="ECO:0000313" key="3">
    <source>
        <dbReference type="Proteomes" id="UP001652581"/>
    </source>
</evidence>
<dbReference type="GeneID" id="102544528"/>
<sequence length="330" mass="34425">MDGQTGTQPASSPSPSWPSEPNPACPTLAFPAPACLQLPRPSPKAKRHHLKWFRDGTTTSLFLGDRGPGAAGLGARSGGWSRDSPGTPQPSTSRSSALPVSQHPLLSQPRRPGRGAGHTAPHGQVGGHPEEGAGWAPGSCQGSPCSFRLFPVPDPALGAAVPGRADPGFPSPSALPGWAVQPHASGRHPALGREEWAGPHALLSAQDCLRAIVSSLGTLGVVVSTLISLGLVSTASAMLLSAFLWFAIHSGCNLDRRGKYTLGLRARGCRPQEPRFSGRYQQRPAAHHPSKADALRDHLGPSRQSGGPRLLQDTPLPAHRGRDAPASSRL</sequence>
<feature type="compositionally biased region" description="Basic and acidic residues" evidence="1">
    <location>
        <begin position="290"/>
        <end position="300"/>
    </location>
</feature>
<feature type="transmembrane region" description="Helical" evidence="2">
    <location>
        <begin position="219"/>
        <end position="248"/>
    </location>
</feature>
<feature type="compositionally biased region" description="Gly residues" evidence="1">
    <location>
        <begin position="66"/>
        <end position="77"/>
    </location>
</feature>
<feature type="compositionally biased region" description="Polar residues" evidence="1">
    <location>
        <begin position="84"/>
        <end position="99"/>
    </location>
</feature>
<proteinExistence type="predicted"/>
<keyword evidence="2" id="KW-0472">Membrane</keyword>
<accession>A0ABM5E0G7</accession>
<evidence type="ECO:0000256" key="2">
    <source>
        <dbReference type="SAM" id="Phobius"/>
    </source>
</evidence>